<evidence type="ECO:0000313" key="1">
    <source>
        <dbReference type="EMBL" id="CAH2232494.1"/>
    </source>
</evidence>
<sequence length="68" mass="7586">MDRSDLRAYPRKRSDLAACLLRSRAVCQGRAISAHSTRLAWARDYYLHGERINVSSSSALSTRGAPVH</sequence>
<proteinExistence type="predicted"/>
<protein>
    <submittedName>
        <fullName evidence="1">Jg19425 protein</fullName>
    </submittedName>
</protein>
<name>A0A8S4R8Y9_9NEOP</name>
<comment type="caution">
    <text evidence="1">The sequence shown here is derived from an EMBL/GenBank/DDBJ whole genome shotgun (WGS) entry which is preliminary data.</text>
</comment>
<gene>
    <name evidence="1" type="primary">jg19425</name>
    <name evidence="1" type="ORF">PAEG_LOCUS10758</name>
</gene>
<dbReference type="AlphaFoldDB" id="A0A8S4R8Y9"/>
<organism evidence="1 2">
    <name type="scientific">Pararge aegeria aegeria</name>
    <dbReference type="NCBI Taxonomy" id="348720"/>
    <lineage>
        <taxon>Eukaryota</taxon>
        <taxon>Metazoa</taxon>
        <taxon>Ecdysozoa</taxon>
        <taxon>Arthropoda</taxon>
        <taxon>Hexapoda</taxon>
        <taxon>Insecta</taxon>
        <taxon>Pterygota</taxon>
        <taxon>Neoptera</taxon>
        <taxon>Endopterygota</taxon>
        <taxon>Lepidoptera</taxon>
        <taxon>Glossata</taxon>
        <taxon>Ditrysia</taxon>
        <taxon>Papilionoidea</taxon>
        <taxon>Nymphalidae</taxon>
        <taxon>Satyrinae</taxon>
        <taxon>Satyrini</taxon>
        <taxon>Parargina</taxon>
        <taxon>Pararge</taxon>
    </lineage>
</organism>
<dbReference type="EMBL" id="CAKXAJ010024901">
    <property type="protein sequence ID" value="CAH2232494.1"/>
    <property type="molecule type" value="Genomic_DNA"/>
</dbReference>
<accession>A0A8S4R8Y9</accession>
<keyword evidence="2" id="KW-1185">Reference proteome</keyword>
<reference evidence="1" key="1">
    <citation type="submission" date="2022-03" db="EMBL/GenBank/DDBJ databases">
        <authorList>
            <person name="Lindestad O."/>
        </authorList>
    </citation>
    <scope>NUCLEOTIDE SEQUENCE</scope>
</reference>
<evidence type="ECO:0000313" key="2">
    <source>
        <dbReference type="Proteomes" id="UP000838756"/>
    </source>
</evidence>
<dbReference type="Proteomes" id="UP000838756">
    <property type="component" value="Unassembled WGS sequence"/>
</dbReference>